<evidence type="ECO:0000313" key="3">
    <source>
        <dbReference type="EMBL" id="QED46793.1"/>
    </source>
</evidence>
<keyword evidence="4" id="KW-1185">Reference proteome</keyword>
<name>A0A5B8Z3D8_CYTDA</name>
<dbReference type="STRING" id="1742359.GCA_001439625_04249"/>
<keyword evidence="1" id="KW-0711">Selenium</keyword>
<evidence type="ECO:0000256" key="1">
    <source>
        <dbReference type="ARBA" id="ARBA00023266"/>
    </source>
</evidence>
<dbReference type="PANTHER" id="PTHR30401">
    <property type="entry name" value="TRNA 2-SELENOURIDINE SYNTHASE"/>
    <property type="match status" value="1"/>
</dbReference>
<dbReference type="AlphaFoldDB" id="A0A5B8Z3D8"/>
<organism evidence="3 4">
    <name type="scientific">Cytobacillus dafuensis</name>
    <name type="common">Bacillus dafuensis</name>
    <dbReference type="NCBI Taxonomy" id="1742359"/>
    <lineage>
        <taxon>Bacteria</taxon>
        <taxon>Bacillati</taxon>
        <taxon>Bacillota</taxon>
        <taxon>Bacilli</taxon>
        <taxon>Bacillales</taxon>
        <taxon>Bacillaceae</taxon>
        <taxon>Cytobacillus</taxon>
    </lineage>
</organism>
<feature type="domain" description="Rhodanese" evidence="2">
    <location>
        <begin position="11"/>
        <end position="133"/>
    </location>
</feature>
<dbReference type="InterPro" id="IPR017582">
    <property type="entry name" value="SelU"/>
</dbReference>
<dbReference type="InterPro" id="IPR001763">
    <property type="entry name" value="Rhodanese-like_dom"/>
</dbReference>
<dbReference type="PROSITE" id="PS50206">
    <property type="entry name" value="RHODANESE_3"/>
    <property type="match status" value="1"/>
</dbReference>
<dbReference type="SUPFAM" id="SSF52821">
    <property type="entry name" value="Rhodanese/Cell cycle control phosphatase"/>
    <property type="match status" value="1"/>
</dbReference>
<dbReference type="Pfam" id="PF26341">
    <property type="entry name" value="AAA_SelU"/>
    <property type="match status" value="1"/>
</dbReference>
<dbReference type="GO" id="GO:0043828">
    <property type="term" value="F:tRNA 2-selenouridine synthase activity"/>
    <property type="evidence" value="ECO:0007669"/>
    <property type="project" value="InterPro"/>
</dbReference>
<dbReference type="SUPFAM" id="SSF52540">
    <property type="entry name" value="P-loop containing nucleoside triphosphate hydrolases"/>
    <property type="match status" value="1"/>
</dbReference>
<accession>A0A5B8Z3D8</accession>
<proteinExistence type="predicted"/>
<protein>
    <submittedName>
        <fullName evidence="3">tRNA 2-selenouridine(34) synthase MnmH</fullName>
    </submittedName>
</protein>
<gene>
    <name evidence="3" type="primary">mnmH</name>
    <name evidence="3" type="ORF">FSZ17_05605</name>
</gene>
<evidence type="ECO:0000313" key="4">
    <source>
        <dbReference type="Proteomes" id="UP000321555"/>
    </source>
</evidence>
<sequence>MREISIDQFLTLKDAVPVDVRSPGEFDEFRIPGAVNIPLFTNEERITIGTVYKQEGSDAAKWMAMEVVSPKLPSILGQIKALKEKGMQPVIYCWRGGMRSKAVATFLSFAGISIPRLIGGYRAYRQFILEEIPSLLPEKAITIHGMTGVGKTEVLEKLRERGMPVIDLEACAGHRGSIFGTFGLFEGHNQKTFDSLLFQTLNEIKDSPFFLVEAESKRIGKVVQPDELQDKKHQGFNIYLQASLSSRIERIYREYVKPYLHDKWFHEKVIERLSHIDKRIKDNEIIAALNDAAMSQNYQVVIQILLEKYYDPRYAHKQLDYEGPFHHINAEDTDVAVEEVIQIIQSQSALVR</sequence>
<dbReference type="Pfam" id="PF00581">
    <property type="entry name" value="Rhodanese"/>
    <property type="match status" value="1"/>
</dbReference>
<dbReference type="NCBIfam" id="NF008750">
    <property type="entry name" value="PRK11784.1-2"/>
    <property type="match status" value="1"/>
</dbReference>
<dbReference type="InterPro" id="IPR027417">
    <property type="entry name" value="P-loop_NTPase"/>
</dbReference>
<dbReference type="GO" id="GO:0002098">
    <property type="term" value="P:tRNA wobble uridine modification"/>
    <property type="evidence" value="ECO:0007669"/>
    <property type="project" value="InterPro"/>
</dbReference>
<dbReference type="EMBL" id="CP042593">
    <property type="protein sequence ID" value="QED46793.1"/>
    <property type="molecule type" value="Genomic_DNA"/>
</dbReference>
<dbReference type="KEGG" id="bda:FSZ17_05605"/>
<dbReference type="SMART" id="SM00450">
    <property type="entry name" value="RHOD"/>
    <property type="match status" value="1"/>
</dbReference>
<dbReference type="PANTHER" id="PTHR30401:SF0">
    <property type="entry name" value="TRNA 2-SELENOURIDINE SYNTHASE"/>
    <property type="match status" value="1"/>
</dbReference>
<dbReference type="Proteomes" id="UP000321555">
    <property type="component" value="Chromosome"/>
</dbReference>
<dbReference type="RefSeq" id="WP_057775370.1">
    <property type="nucleotide sequence ID" value="NZ_CP042593.1"/>
</dbReference>
<dbReference type="InterPro" id="IPR058840">
    <property type="entry name" value="AAA_SelU"/>
</dbReference>
<evidence type="ECO:0000259" key="2">
    <source>
        <dbReference type="PROSITE" id="PS50206"/>
    </source>
</evidence>
<dbReference type="NCBIfam" id="TIGR03167">
    <property type="entry name" value="tRNA_sel_U_synt"/>
    <property type="match status" value="1"/>
</dbReference>
<dbReference type="InterPro" id="IPR036873">
    <property type="entry name" value="Rhodanese-like_dom_sf"/>
</dbReference>
<reference evidence="4" key="1">
    <citation type="submission" date="2019-08" db="EMBL/GenBank/DDBJ databases">
        <authorList>
            <person name="Zheng X."/>
        </authorList>
    </citation>
    <scope>NUCLEOTIDE SEQUENCE [LARGE SCALE GENOMIC DNA]</scope>
    <source>
        <strain evidence="4">FJAT-25496</strain>
    </source>
</reference>
<dbReference type="Gene3D" id="3.40.250.10">
    <property type="entry name" value="Rhodanese-like domain"/>
    <property type="match status" value="1"/>
</dbReference>
<dbReference type="Gene3D" id="3.40.50.300">
    <property type="entry name" value="P-loop containing nucleotide triphosphate hydrolases"/>
    <property type="match status" value="1"/>
</dbReference>
<dbReference type="OrthoDB" id="9808735at2"/>